<evidence type="ECO:0000256" key="6">
    <source>
        <dbReference type="RuleBase" id="RU003983"/>
    </source>
</evidence>
<organism evidence="9 10">
    <name type="scientific">Keguizhuia sedimenti</name>
    <dbReference type="NCBI Taxonomy" id="3064264"/>
    <lineage>
        <taxon>Bacteria</taxon>
        <taxon>Pseudomonadati</taxon>
        <taxon>Pseudomonadota</taxon>
        <taxon>Betaproteobacteria</taxon>
        <taxon>Burkholderiales</taxon>
        <taxon>Oxalobacteraceae</taxon>
        <taxon>Keguizhuia</taxon>
    </lineage>
</organism>
<dbReference type="Pfam" id="PF01435">
    <property type="entry name" value="Peptidase_M48"/>
    <property type="match status" value="1"/>
</dbReference>
<evidence type="ECO:0000259" key="8">
    <source>
        <dbReference type="Pfam" id="PF01435"/>
    </source>
</evidence>
<name>A0ABU1BJY5_9BURK</name>
<gene>
    <name evidence="9" type="ORF">Q8A64_01790</name>
</gene>
<keyword evidence="4 6" id="KW-0862">Zinc</keyword>
<keyword evidence="3 6" id="KW-0378">Hydrolase</keyword>
<dbReference type="InterPro" id="IPR051156">
    <property type="entry name" value="Mito/Outer_Membr_Metalloprot"/>
</dbReference>
<accession>A0ABU1BJY5</accession>
<evidence type="ECO:0000256" key="7">
    <source>
        <dbReference type="SAM" id="Phobius"/>
    </source>
</evidence>
<protein>
    <submittedName>
        <fullName evidence="9">M48 family metallopeptidase</fullName>
    </submittedName>
</protein>
<comment type="caution">
    <text evidence="9">The sequence shown here is derived from an EMBL/GenBank/DDBJ whole genome shotgun (WGS) entry which is preliminary data.</text>
</comment>
<feature type="transmembrane region" description="Helical" evidence="7">
    <location>
        <begin position="119"/>
        <end position="142"/>
    </location>
</feature>
<evidence type="ECO:0000256" key="1">
    <source>
        <dbReference type="ARBA" id="ARBA00022670"/>
    </source>
</evidence>
<comment type="similarity">
    <text evidence="6">Belongs to the peptidase M48 family.</text>
</comment>
<dbReference type="PANTHER" id="PTHR22726:SF1">
    <property type="entry name" value="METALLOENDOPEPTIDASE OMA1, MITOCHONDRIAL"/>
    <property type="match status" value="1"/>
</dbReference>
<keyword evidence="7" id="KW-0472">Membrane</keyword>
<keyword evidence="1 6" id="KW-0645">Protease</keyword>
<keyword evidence="7" id="KW-1133">Transmembrane helix</keyword>
<keyword evidence="2" id="KW-0479">Metal-binding</keyword>
<sequence>MDRASDHSLDRSSDRSFNGRLFGPGIDGAGLEVSASWLGKLLTIDTELPLNIRASDLQIAAAGFNMRQLQVSWQDGEDAYAFFIEQEEARAAFLATAPQSLQASLADARKARHRIDTRFHALLGAYGLYLALPAILLALFLFNLDRVVGWAAAKVPIGYEAKIGNMVLAQTRAQSQVIESGPAAEAIRQIGGRLTEGSRYQYRWLLVRNEQVNAFAAPGGVVVVYSGLIKQTDRPEELAGVLAHEIAHVELRHSLQGVIKKAGFSILLSVVMGDWSGSAIGGGIATLTEMKFSRDAETQADEEGLRRLVKANISPQGMPEFFGKLAKKESGGPDLSMLSTHPASQERMKMLQERISQLPARSYPPLNLDWERIKASL</sequence>
<dbReference type="CDD" id="cd07332">
    <property type="entry name" value="M48C_Oma1_like"/>
    <property type="match status" value="1"/>
</dbReference>
<keyword evidence="5 6" id="KW-0482">Metalloprotease</keyword>
<dbReference type="PANTHER" id="PTHR22726">
    <property type="entry name" value="METALLOENDOPEPTIDASE OMA1"/>
    <property type="match status" value="1"/>
</dbReference>
<dbReference type="Gene3D" id="3.30.2010.10">
    <property type="entry name" value="Metalloproteases ('zincins'), catalytic domain"/>
    <property type="match status" value="1"/>
</dbReference>
<evidence type="ECO:0000256" key="4">
    <source>
        <dbReference type="ARBA" id="ARBA00022833"/>
    </source>
</evidence>
<evidence type="ECO:0000256" key="2">
    <source>
        <dbReference type="ARBA" id="ARBA00022723"/>
    </source>
</evidence>
<feature type="domain" description="Peptidase M48" evidence="8">
    <location>
        <begin position="202"/>
        <end position="354"/>
    </location>
</feature>
<dbReference type="RefSeq" id="WP_338434961.1">
    <property type="nucleotide sequence ID" value="NZ_JAUYVH010000001.1"/>
</dbReference>
<dbReference type="InterPro" id="IPR001915">
    <property type="entry name" value="Peptidase_M48"/>
</dbReference>
<proteinExistence type="inferred from homology"/>
<dbReference type="EMBL" id="JAUYVH010000001">
    <property type="protein sequence ID" value="MDQ9169134.1"/>
    <property type="molecule type" value="Genomic_DNA"/>
</dbReference>
<dbReference type="Proteomes" id="UP001225596">
    <property type="component" value="Unassembled WGS sequence"/>
</dbReference>
<reference evidence="9 10" key="1">
    <citation type="submission" date="2023-08" db="EMBL/GenBank/DDBJ databases">
        <title>Oxalobacteraceae gen .nov., isolated from river sludge outside the plant.</title>
        <authorList>
            <person name="Zhao S.Y."/>
        </authorList>
    </citation>
    <scope>NUCLEOTIDE SEQUENCE [LARGE SCALE GENOMIC DNA]</scope>
    <source>
        <strain evidence="9 10">R-40</strain>
    </source>
</reference>
<evidence type="ECO:0000313" key="9">
    <source>
        <dbReference type="EMBL" id="MDQ9169134.1"/>
    </source>
</evidence>
<keyword evidence="10" id="KW-1185">Reference proteome</keyword>
<evidence type="ECO:0000256" key="5">
    <source>
        <dbReference type="ARBA" id="ARBA00023049"/>
    </source>
</evidence>
<evidence type="ECO:0000313" key="10">
    <source>
        <dbReference type="Proteomes" id="UP001225596"/>
    </source>
</evidence>
<comment type="cofactor">
    <cofactor evidence="6">
        <name>Zn(2+)</name>
        <dbReference type="ChEBI" id="CHEBI:29105"/>
    </cofactor>
    <text evidence="6">Binds 1 zinc ion per subunit.</text>
</comment>
<keyword evidence="7" id="KW-0812">Transmembrane</keyword>
<evidence type="ECO:0000256" key="3">
    <source>
        <dbReference type="ARBA" id="ARBA00022801"/>
    </source>
</evidence>